<dbReference type="GO" id="GO:0051287">
    <property type="term" value="F:NAD binding"/>
    <property type="evidence" value="ECO:0007669"/>
    <property type="project" value="InterPro"/>
</dbReference>
<dbReference type="SUPFAM" id="SSF52283">
    <property type="entry name" value="Formate/glycerate dehydrogenase catalytic domain-like"/>
    <property type="match status" value="1"/>
</dbReference>
<comment type="similarity">
    <text evidence="1">Belongs to the D-isomer specific 2-hydroxyacid dehydrogenase family.</text>
</comment>
<evidence type="ECO:0000313" key="5">
    <source>
        <dbReference type="EMBL" id="PWV90609.1"/>
    </source>
</evidence>
<dbReference type="CDD" id="cd12167">
    <property type="entry name" value="2-Hacid_dh_8"/>
    <property type="match status" value="1"/>
</dbReference>
<dbReference type="Gene3D" id="3.40.50.720">
    <property type="entry name" value="NAD(P)-binding Rossmann-like Domain"/>
    <property type="match status" value="2"/>
</dbReference>
<reference evidence="5 6" key="1">
    <citation type="submission" date="2018-05" db="EMBL/GenBank/DDBJ databases">
        <title>Genomic Encyclopedia of Type Strains, Phase III (KMG-III): the genomes of soil and plant-associated and newly described type strains.</title>
        <authorList>
            <person name="Whitman W."/>
        </authorList>
    </citation>
    <scope>NUCLEOTIDE SEQUENCE [LARGE SCALE GENOMIC DNA]</scope>
    <source>
        <strain evidence="5 6">CECT 5696</strain>
    </source>
</reference>
<organism evidence="5 6">
    <name type="scientific">Paenibacillus cellulosilyticus</name>
    <dbReference type="NCBI Taxonomy" id="375489"/>
    <lineage>
        <taxon>Bacteria</taxon>
        <taxon>Bacillati</taxon>
        <taxon>Bacillota</taxon>
        <taxon>Bacilli</taxon>
        <taxon>Bacillales</taxon>
        <taxon>Paenibacillaceae</taxon>
        <taxon>Paenibacillus</taxon>
    </lineage>
</organism>
<protein>
    <submittedName>
        <fullName evidence="5">Phosphoglycerate dehydrogenase-like enzyme</fullName>
    </submittedName>
</protein>
<gene>
    <name evidence="5" type="ORF">DFQ01_14122</name>
</gene>
<evidence type="ECO:0000256" key="1">
    <source>
        <dbReference type="ARBA" id="ARBA00005854"/>
    </source>
</evidence>
<dbReference type="PANTHER" id="PTHR42789:SF1">
    <property type="entry name" value="D-ISOMER SPECIFIC 2-HYDROXYACID DEHYDROGENASE FAMILY PROTEIN (AFU_ORTHOLOGUE AFUA_6G10090)"/>
    <property type="match status" value="1"/>
</dbReference>
<accession>A0A2V2YEJ2</accession>
<dbReference type="InterPro" id="IPR029753">
    <property type="entry name" value="D-isomer_DH_CS"/>
</dbReference>
<dbReference type="AlphaFoldDB" id="A0A2V2YEJ2"/>
<evidence type="ECO:0000313" key="6">
    <source>
        <dbReference type="Proteomes" id="UP000246635"/>
    </source>
</evidence>
<dbReference type="InterPro" id="IPR036291">
    <property type="entry name" value="NAD(P)-bd_dom_sf"/>
</dbReference>
<dbReference type="InterPro" id="IPR050857">
    <property type="entry name" value="D-2-hydroxyacid_DH"/>
</dbReference>
<evidence type="ECO:0000259" key="4">
    <source>
        <dbReference type="Pfam" id="PF02826"/>
    </source>
</evidence>
<dbReference type="InterPro" id="IPR006140">
    <property type="entry name" value="D-isomer_DH_NAD-bd"/>
</dbReference>
<keyword evidence="3" id="KW-0520">NAD</keyword>
<dbReference type="PROSITE" id="PS00671">
    <property type="entry name" value="D_2_HYDROXYACID_DH_3"/>
    <property type="match status" value="1"/>
</dbReference>
<proteinExistence type="inferred from homology"/>
<evidence type="ECO:0000256" key="3">
    <source>
        <dbReference type="ARBA" id="ARBA00023027"/>
    </source>
</evidence>
<dbReference type="Proteomes" id="UP000246635">
    <property type="component" value="Unassembled WGS sequence"/>
</dbReference>
<dbReference type="Pfam" id="PF02826">
    <property type="entry name" value="2-Hacid_dh_C"/>
    <property type="match status" value="1"/>
</dbReference>
<dbReference type="SUPFAM" id="SSF51735">
    <property type="entry name" value="NAD(P)-binding Rossmann-fold domains"/>
    <property type="match status" value="1"/>
</dbReference>
<sequence>MHKTLIAVDIPSLRQLLFSDEVLNDLHSFTEVHWLDHQPLEDVIGDYDACITSWGSERFTPAVLSNAKKLRFIGHAAGTIVPFVDPSIYDCPITIVNANRPLSLATAEGAVAMMMHGAWDLHTYHAGLKNGIWSENNEQFTMGLYKQSIGLIGYGDISREVIRLLAPYEANILLCSSYCSPDEADALGVTLCSLEELLQRSRIVSLHNTLTASTRGLIGQAELAMMQDGSLLINTARGPIVDEEALIAGLANGRLKAVLDVFNTEPLPADHPLQQLPNACCLPHIAGFQGYWKRNLASYVARQLHRFVQGLPFEGQVCRDKFNRLSPK</sequence>
<name>A0A2V2YEJ2_9BACL</name>
<dbReference type="GO" id="GO:0016616">
    <property type="term" value="F:oxidoreductase activity, acting on the CH-OH group of donors, NAD or NADP as acceptor"/>
    <property type="evidence" value="ECO:0007669"/>
    <property type="project" value="UniProtKB-ARBA"/>
</dbReference>
<evidence type="ECO:0000256" key="2">
    <source>
        <dbReference type="ARBA" id="ARBA00023002"/>
    </source>
</evidence>
<feature type="domain" description="D-isomer specific 2-hydroxyacid dehydrogenase NAD-binding" evidence="4">
    <location>
        <begin position="111"/>
        <end position="286"/>
    </location>
</feature>
<keyword evidence="6" id="KW-1185">Reference proteome</keyword>
<dbReference type="EMBL" id="QGTQ01000041">
    <property type="protein sequence ID" value="PWV90609.1"/>
    <property type="molecule type" value="Genomic_DNA"/>
</dbReference>
<dbReference type="PANTHER" id="PTHR42789">
    <property type="entry name" value="D-ISOMER SPECIFIC 2-HYDROXYACID DEHYDROGENASE FAMILY PROTEIN (AFU_ORTHOLOGUE AFUA_6G10090)"/>
    <property type="match status" value="1"/>
</dbReference>
<comment type="caution">
    <text evidence="5">The sequence shown here is derived from an EMBL/GenBank/DDBJ whole genome shotgun (WGS) entry which is preliminary data.</text>
</comment>
<keyword evidence="2" id="KW-0560">Oxidoreductase</keyword>